<dbReference type="EMBL" id="HG322949">
    <property type="protein sequence ID" value="CDG82099.1"/>
    <property type="molecule type" value="Genomic_DNA"/>
</dbReference>
<keyword evidence="1" id="KW-1133">Transmembrane helix</keyword>
<dbReference type="STRING" id="1349767.GJA_1448"/>
<sequence length="83" mass="9171">MMTLDLAAAALVLLRGLFFAINHMCPQTSLAIRIAWVWLTLGAAALLLLGRTPTWPELLLHCGIAVLVWCDRREPFLKGTPCN</sequence>
<evidence type="ECO:0000256" key="1">
    <source>
        <dbReference type="SAM" id="Phobius"/>
    </source>
</evidence>
<dbReference type="AlphaFoldDB" id="W0UZU8"/>
<dbReference type="Proteomes" id="UP000027604">
    <property type="component" value="Chromosome I"/>
</dbReference>
<accession>W0UZU8</accession>
<organism evidence="2 3">
    <name type="scientific">Janthinobacterium agaricidamnosum NBRC 102515 = DSM 9628</name>
    <dbReference type="NCBI Taxonomy" id="1349767"/>
    <lineage>
        <taxon>Bacteria</taxon>
        <taxon>Pseudomonadati</taxon>
        <taxon>Pseudomonadota</taxon>
        <taxon>Betaproteobacteria</taxon>
        <taxon>Burkholderiales</taxon>
        <taxon>Oxalobacteraceae</taxon>
        <taxon>Janthinobacterium</taxon>
    </lineage>
</organism>
<gene>
    <name evidence="2" type="ORF">GJA_1448</name>
</gene>
<protein>
    <recommendedName>
        <fullName evidence="4">Transmembrane protein</fullName>
    </recommendedName>
</protein>
<evidence type="ECO:0000313" key="3">
    <source>
        <dbReference type="Proteomes" id="UP000027604"/>
    </source>
</evidence>
<keyword evidence="1" id="KW-0472">Membrane</keyword>
<reference evidence="2 3" key="1">
    <citation type="journal article" date="2015" name="Genome Announc.">
        <title>Genome Sequence of Mushroom Soft-Rot Pathogen Janthinobacterium agaricidamnosum.</title>
        <authorList>
            <person name="Graupner K."/>
            <person name="Lackner G."/>
            <person name="Hertweck C."/>
        </authorList>
    </citation>
    <scope>NUCLEOTIDE SEQUENCE [LARGE SCALE GENOMIC DNA]</scope>
    <source>
        <strain evidence="3">NBRC 102515 / DSM 9628</strain>
    </source>
</reference>
<keyword evidence="1" id="KW-0812">Transmembrane</keyword>
<dbReference type="KEGG" id="jag:GJA_1448"/>
<proteinExistence type="predicted"/>
<evidence type="ECO:0008006" key="4">
    <source>
        <dbReference type="Google" id="ProtNLM"/>
    </source>
</evidence>
<dbReference type="PATRIC" id="fig|1349767.4.peg.3150"/>
<name>W0UZU8_9BURK</name>
<dbReference type="HOGENOM" id="CLU_2538046_0_0_4"/>
<dbReference type="OrthoDB" id="9963855at2"/>
<feature type="transmembrane region" description="Helical" evidence="1">
    <location>
        <begin position="30"/>
        <end position="49"/>
    </location>
</feature>
<evidence type="ECO:0000313" key="2">
    <source>
        <dbReference type="EMBL" id="CDG82099.1"/>
    </source>
</evidence>
<keyword evidence="3" id="KW-1185">Reference proteome</keyword>
<dbReference type="RefSeq" id="WP_038490238.1">
    <property type="nucleotide sequence ID" value="NZ_BCTH01000068.1"/>
</dbReference>